<sequence>MFVEAVCIPRCLILYTCGHKEVIGTPESNDLEGCPYTFGNIVYY</sequence>
<gene>
    <name evidence="1" type="ORF">SPARVUS_LOCUS7454102</name>
</gene>
<proteinExistence type="predicted"/>
<evidence type="ECO:0000313" key="1">
    <source>
        <dbReference type="EMBL" id="CAI9572503.1"/>
    </source>
</evidence>
<accession>A0ABN9DJP1</accession>
<evidence type="ECO:0000313" key="2">
    <source>
        <dbReference type="Proteomes" id="UP001162483"/>
    </source>
</evidence>
<dbReference type="Proteomes" id="UP001162483">
    <property type="component" value="Unassembled WGS sequence"/>
</dbReference>
<name>A0ABN9DJP1_9NEOB</name>
<protein>
    <submittedName>
        <fullName evidence="1">Uncharacterized protein</fullName>
    </submittedName>
</protein>
<reference evidence="1" key="1">
    <citation type="submission" date="2023-05" db="EMBL/GenBank/DDBJ databases">
        <authorList>
            <person name="Stuckert A."/>
        </authorList>
    </citation>
    <scope>NUCLEOTIDE SEQUENCE</scope>
</reference>
<dbReference type="EMBL" id="CATNWA010014498">
    <property type="protein sequence ID" value="CAI9572503.1"/>
    <property type="molecule type" value="Genomic_DNA"/>
</dbReference>
<keyword evidence="2" id="KW-1185">Reference proteome</keyword>
<comment type="caution">
    <text evidence="1">The sequence shown here is derived from an EMBL/GenBank/DDBJ whole genome shotgun (WGS) entry which is preliminary data.</text>
</comment>
<organism evidence="1 2">
    <name type="scientific">Staurois parvus</name>
    <dbReference type="NCBI Taxonomy" id="386267"/>
    <lineage>
        <taxon>Eukaryota</taxon>
        <taxon>Metazoa</taxon>
        <taxon>Chordata</taxon>
        <taxon>Craniata</taxon>
        <taxon>Vertebrata</taxon>
        <taxon>Euteleostomi</taxon>
        <taxon>Amphibia</taxon>
        <taxon>Batrachia</taxon>
        <taxon>Anura</taxon>
        <taxon>Neobatrachia</taxon>
        <taxon>Ranoidea</taxon>
        <taxon>Ranidae</taxon>
        <taxon>Staurois</taxon>
    </lineage>
</organism>